<sequence length="81" mass="8560">MDRRTLLHSTAVAIDLAAPFSEILCKESRGDSRASGSVCKTVACAKGGMREGIRMPAKGLSVFRRTSVTSTADCAESPRSV</sequence>
<evidence type="ECO:0000313" key="2">
    <source>
        <dbReference type="Proteomes" id="UP000006591"/>
    </source>
</evidence>
<dbReference type="Gramene" id="ONIVA09G08180.1">
    <property type="protein sequence ID" value="ONIVA09G08180.1"/>
    <property type="gene ID" value="ONIVA09G08180"/>
</dbReference>
<name>A0A0E0IIX4_ORYNI</name>
<proteinExistence type="predicted"/>
<dbReference type="EnsemblPlants" id="ONIVA09G08180.1">
    <property type="protein sequence ID" value="ONIVA09G08180.1"/>
    <property type="gene ID" value="ONIVA09G08180"/>
</dbReference>
<dbReference type="HOGENOM" id="CLU_2577957_0_0_1"/>
<dbReference type="OMA" id="CKTVACA"/>
<reference evidence="1" key="2">
    <citation type="submission" date="2018-04" db="EMBL/GenBank/DDBJ databases">
        <title>OnivRS2 (Oryza nivara Reference Sequence Version 2).</title>
        <authorList>
            <person name="Zhang J."/>
            <person name="Kudrna D."/>
            <person name="Lee S."/>
            <person name="Talag J."/>
            <person name="Rajasekar S."/>
            <person name="Welchert J."/>
            <person name="Hsing Y.-I."/>
            <person name="Wing R.A."/>
        </authorList>
    </citation>
    <scope>NUCLEOTIDE SEQUENCE [LARGE SCALE GENOMIC DNA]</scope>
    <source>
        <strain evidence="1">SL10</strain>
    </source>
</reference>
<dbReference type="Proteomes" id="UP000006591">
    <property type="component" value="Chromosome 9"/>
</dbReference>
<protein>
    <submittedName>
        <fullName evidence="1">Uncharacterized protein</fullName>
    </submittedName>
</protein>
<dbReference type="AlphaFoldDB" id="A0A0E0IIX4"/>
<evidence type="ECO:0000313" key="1">
    <source>
        <dbReference type="EnsemblPlants" id="ONIVA09G08180.1"/>
    </source>
</evidence>
<reference evidence="1" key="1">
    <citation type="submission" date="2015-04" db="UniProtKB">
        <authorList>
            <consortium name="EnsemblPlants"/>
        </authorList>
    </citation>
    <scope>IDENTIFICATION</scope>
    <source>
        <strain evidence="1">SL10</strain>
    </source>
</reference>
<accession>A0A0E0IIX4</accession>
<organism evidence="1">
    <name type="scientific">Oryza nivara</name>
    <name type="common">Indian wild rice</name>
    <name type="synonym">Oryza sativa f. spontanea</name>
    <dbReference type="NCBI Taxonomy" id="4536"/>
    <lineage>
        <taxon>Eukaryota</taxon>
        <taxon>Viridiplantae</taxon>
        <taxon>Streptophyta</taxon>
        <taxon>Embryophyta</taxon>
        <taxon>Tracheophyta</taxon>
        <taxon>Spermatophyta</taxon>
        <taxon>Magnoliopsida</taxon>
        <taxon>Liliopsida</taxon>
        <taxon>Poales</taxon>
        <taxon>Poaceae</taxon>
        <taxon>BOP clade</taxon>
        <taxon>Oryzoideae</taxon>
        <taxon>Oryzeae</taxon>
        <taxon>Oryzinae</taxon>
        <taxon>Oryza</taxon>
    </lineage>
</organism>
<keyword evidence="2" id="KW-1185">Reference proteome</keyword>